<dbReference type="InterPro" id="IPR018117">
    <property type="entry name" value="C5_DNA_meth_AS"/>
</dbReference>
<dbReference type="GO" id="GO:0032259">
    <property type="term" value="P:methylation"/>
    <property type="evidence" value="ECO:0007669"/>
    <property type="project" value="UniProtKB-KW"/>
</dbReference>
<dbReference type="InterPro" id="IPR050390">
    <property type="entry name" value="C5-Methyltransferase"/>
</dbReference>
<dbReference type="EMBL" id="JAQQFR010000001">
    <property type="protein sequence ID" value="MFL9877126.1"/>
    <property type="molecule type" value="Genomic_DNA"/>
</dbReference>
<evidence type="ECO:0000313" key="9">
    <source>
        <dbReference type="EMBL" id="MFL9877126.1"/>
    </source>
</evidence>
<dbReference type="PROSITE" id="PS51679">
    <property type="entry name" value="SAM_MT_C5"/>
    <property type="match status" value="1"/>
</dbReference>
<evidence type="ECO:0000256" key="8">
    <source>
        <dbReference type="RuleBase" id="RU000417"/>
    </source>
</evidence>
<dbReference type="Gene3D" id="3.90.120.10">
    <property type="entry name" value="DNA Methylase, subunit A, domain 2"/>
    <property type="match status" value="1"/>
</dbReference>
<dbReference type="SUPFAM" id="SSF53335">
    <property type="entry name" value="S-adenosyl-L-methionine-dependent methyltransferases"/>
    <property type="match status" value="1"/>
</dbReference>
<evidence type="ECO:0000256" key="5">
    <source>
        <dbReference type="ARBA" id="ARBA00047422"/>
    </source>
</evidence>
<dbReference type="PANTHER" id="PTHR10629:SF52">
    <property type="entry name" value="DNA (CYTOSINE-5)-METHYLTRANSFERASE 1"/>
    <property type="match status" value="1"/>
</dbReference>
<dbReference type="Proteomes" id="UP001629214">
    <property type="component" value="Unassembled WGS sequence"/>
</dbReference>
<name>A0ABW8Z441_9BURK</name>
<keyword evidence="2 6" id="KW-0808">Transferase</keyword>
<dbReference type="InterPro" id="IPR029063">
    <property type="entry name" value="SAM-dependent_MTases_sf"/>
</dbReference>
<organism evidence="9 10">
    <name type="scientific">Herbaspirillum rhizosphaerae</name>
    <dbReference type="NCBI Taxonomy" id="346179"/>
    <lineage>
        <taxon>Bacteria</taxon>
        <taxon>Pseudomonadati</taxon>
        <taxon>Pseudomonadota</taxon>
        <taxon>Betaproteobacteria</taxon>
        <taxon>Burkholderiales</taxon>
        <taxon>Oxalobacteraceae</taxon>
        <taxon>Herbaspirillum</taxon>
    </lineage>
</organism>
<protein>
    <recommendedName>
        <fullName evidence="8">Cytosine-specific methyltransferase</fullName>
        <ecNumber evidence="8">2.1.1.37</ecNumber>
    </recommendedName>
</protein>
<accession>A0ABW8Z441</accession>
<keyword evidence="1 6" id="KW-0489">Methyltransferase</keyword>
<dbReference type="RefSeq" id="WP_408165156.1">
    <property type="nucleotide sequence ID" value="NZ_JAQQFR010000001.1"/>
</dbReference>
<evidence type="ECO:0000256" key="1">
    <source>
        <dbReference type="ARBA" id="ARBA00022603"/>
    </source>
</evidence>
<comment type="caution">
    <text evidence="9">The sequence shown here is derived from an EMBL/GenBank/DDBJ whole genome shotgun (WGS) entry which is preliminary data.</text>
</comment>
<dbReference type="Pfam" id="PF00145">
    <property type="entry name" value="DNA_methylase"/>
    <property type="match status" value="1"/>
</dbReference>
<evidence type="ECO:0000256" key="2">
    <source>
        <dbReference type="ARBA" id="ARBA00022679"/>
    </source>
</evidence>
<reference evidence="9 10" key="1">
    <citation type="journal article" date="2024" name="Chem. Sci.">
        <title>Discovery of megapolipeptins by genome mining of a Burkholderiales bacteria collection.</title>
        <authorList>
            <person name="Paulo B.S."/>
            <person name="Recchia M.J.J."/>
            <person name="Lee S."/>
            <person name="Fergusson C.H."/>
            <person name="Romanowski S.B."/>
            <person name="Hernandez A."/>
            <person name="Krull N."/>
            <person name="Liu D.Y."/>
            <person name="Cavanagh H."/>
            <person name="Bos A."/>
            <person name="Gray C.A."/>
            <person name="Murphy B.T."/>
            <person name="Linington R.G."/>
            <person name="Eustaquio A.S."/>
        </authorList>
    </citation>
    <scope>NUCLEOTIDE SEQUENCE [LARGE SCALE GENOMIC DNA]</scope>
    <source>
        <strain evidence="9 10">RL21-008-BIB-B</strain>
    </source>
</reference>
<proteinExistence type="inferred from homology"/>
<evidence type="ECO:0000256" key="6">
    <source>
        <dbReference type="PROSITE-ProRule" id="PRU01016"/>
    </source>
</evidence>
<comment type="catalytic activity">
    <reaction evidence="5 8">
        <text>a 2'-deoxycytidine in DNA + S-adenosyl-L-methionine = a 5-methyl-2'-deoxycytidine in DNA + S-adenosyl-L-homocysteine + H(+)</text>
        <dbReference type="Rhea" id="RHEA:13681"/>
        <dbReference type="Rhea" id="RHEA-COMP:11369"/>
        <dbReference type="Rhea" id="RHEA-COMP:11370"/>
        <dbReference type="ChEBI" id="CHEBI:15378"/>
        <dbReference type="ChEBI" id="CHEBI:57856"/>
        <dbReference type="ChEBI" id="CHEBI:59789"/>
        <dbReference type="ChEBI" id="CHEBI:85452"/>
        <dbReference type="ChEBI" id="CHEBI:85454"/>
        <dbReference type="EC" id="2.1.1.37"/>
    </reaction>
</comment>
<dbReference type="InterPro" id="IPR001525">
    <property type="entry name" value="C5_MeTfrase"/>
</dbReference>
<comment type="similarity">
    <text evidence="6 7">Belongs to the class I-like SAM-binding methyltransferase superfamily. C5-methyltransferase family.</text>
</comment>
<dbReference type="PANTHER" id="PTHR10629">
    <property type="entry name" value="CYTOSINE-SPECIFIC METHYLTRANSFERASE"/>
    <property type="match status" value="1"/>
</dbReference>
<dbReference type="NCBIfam" id="TIGR00675">
    <property type="entry name" value="dcm"/>
    <property type="match status" value="1"/>
</dbReference>
<keyword evidence="3 6" id="KW-0949">S-adenosyl-L-methionine</keyword>
<sequence>MTEKFTAVSLFTGAGGMDIGFQKAGFNIVWANELMPHAAATYDLNHREGVMHRGDINDVFNELPKPGTIDCVIGGPPCQGFSVAGKMDLDDERSKLVFSYMDVVEYLKPSVFVMENVKALASLAKFSAIRDELMRRAQVAGYCASLYLLNAKDFGVPQSRERVFFVGFRKSMGIVFNAAYFEKYKKDPLSVREILTHFGPAGTEKNPLTCKAKITLAENPVMRKSPYAGMLFNGLGRPINTDGVSCTLPASMGGNKTPIIDEAHVFEGKENWVENYHSSLRNGGLPLGMNDAPSSLRRITVKEAAAIQTFPLDYKFSGPISSQYTQIGNAVPSDLAKAVAFSVSDALSGVVVPKGEKQGEIEFS</sequence>
<evidence type="ECO:0000256" key="3">
    <source>
        <dbReference type="ARBA" id="ARBA00022691"/>
    </source>
</evidence>
<gene>
    <name evidence="9" type="ORF">PQR63_01935</name>
</gene>
<evidence type="ECO:0000313" key="10">
    <source>
        <dbReference type="Proteomes" id="UP001629214"/>
    </source>
</evidence>
<dbReference type="PROSITE" id="PS00094">
    <property type="entry name" value="C5_MTASE_1"/>
    <property type="match status" value="1"/>
</dbReference>
<dbReference type="PRINTS" id="PR00105">
    <property type="entry name" value="C5METTRFRASE"/>
</dbReference>
<dbReference type="Gene3D" id="3.40.50.150">
    <property type="entry name" value="Vaccinia Virus protein VP39"/>
    <property type="match status" value="1"/>
</dbReference>
<dbReference type="GO" id="GO:0008168">
    <property type="term" value="F:methyltransferase activity"/>
    <property type="evidence" value="ECO:0007669"/>
    <property type="project" value="UniProtKB-KW"/>
</dbReference>
<dbReference type="EC" id="2.1.1.37" evidence="8"/>
<feature type="active site" evidence="6">
    <location>
        <position position="78"/>
    </location>
</feature>
<keyword evidence="4" id="KW-0680">Restriction system</keyword>
<evidence type="ECO:0000256" key="4">
    <source>
        <dbReference type="ARBA" id="ARBA00022747"/>
    </source>
</evidence>
<evidence type="ECO:0000256" key="7">
    <source>
        <dbReference type="RuleBase" id="RU000416"/>
    </source>
</evidence>
<keyword evidence="10" id="KW-1185">Reference proteome</keyword>